<gene>
    <name evidence="2" type="ORF">GGR89_003755</name>
</gene>
<dbReference type="GO" id="GO:0004252">
    <property type="term" value="F:serine-type endopeptidase activity"/>
    <property type="evidence" value="ECO:0007669"/>
    <property type="project" value="InterPro"/>
</dbReference>
<organism evidence="2 3">
    <name type="scientific">Sphingomonas trueperi</name>
    <dbReference type="NCBI Taxonomy" id="53317"/>
    <lineage>
        <taxon>Bacteria</taxon>
        <taxon>Pseudomonadati</taxon>
        <taxon>Pseudomonadota</taxon>
        <taxon>Alphaproteobacteria</taxon>
        <taxon>Sphingomonadales</taxon>
        <taxon>Sphingomonadaceae</taxon>
        <taxon>Sphingomonas</taxon>
    </lineage>
</organism>
<name>A0A7X5Y1L4_9SPHN</name>
<sequence>MLDAAGITEWVRNAKAGDMAVYARGETISRPVAELARRFHEQGLVDLTRRRDGGGWQFLIQRRSATYRAGRQVRRVHPRSSAENAILRMIRDAIRLKQPCPTNAEFAEGAGLSGAIAASYRLRKLVRDGKVELVDHGPFERRVAVLVGTDKRTVRAPL</sequence>
<proteinExistence type="predicted"/>
<evidence type="ECO:0000259" key="1">
    <source>
        <dbReference type="Pfam" id="PF01726"/>
    </source>
</evidence>
<evidence type="ECO:0000313" key="3">
    <source>
        <dbReference type="Proteomes" id="UP000531251"/>
    </source>
</evidence>
<dbReference type="GO" id="GO:0006508">
    <property type="term" value="P:proteolysis"/>
    <property type="evidence" value="ECO:0007669"/>
    <property type="project" value="InterPro"/>
</dbReference>
<dbReference type="Pfam" id="PF01726">
    <property type="entry name" value="LexA_DNA_bind"/>
    <property type="match status" value="1"/>
</dbReference>
<dbReference type="Proteomes" id="UP000531251">
    <property type="component" value="Unassembled WGS sequence"/>
</dbReference>
<protein>
    <recommendedName>
        <fullName evidence="1">LexA repressor DNA-binding domain-containing protein</fullName>
    </recommendedName>
</protein>
<dbReference type="InterPro" id="IPR036388">
    <property type="entry name" value="WH-like_DNA-bd_sf"/>
</dbReference>
<dbReference type="InterPro" id="IPR006199">
    <property type="entry name" value="LexA_DNA-bd_dom"/>
</dbReference>
<comment type="caution">
    <text evidence="2">The sequence shown here is derived from an EMBL/GenBank/DDBJ whole genome shotgun (WGS) entry which is preliminary data.</text>
</comment>
<dbReference type="AlphaFoldDB" id="A0A7X5Y1L4"/>
<feature type="domain" description="LexA repressor DNA-binding" evidence="1">
    <location>
        <begin position="82"/>
        <end position="137"/>
    </location>
</feature>
<accession>A0A7X5Y1L4</accession>
<keyword evidence="3" id="KW-1185">Reference proteome</keyword>
<evidence type="ECO:0000313" key="2">
    <source>
        <dbReference type="EMBL" id="NJB99414.1"/>
    </source>
</evidence>
<reference evidence="2 3" key="1">
    <citation type="submission" date="2020-03" db="EMBL/GenBank/DDBJ databases">
        <title>Genomic Encyclopedia of Type Strains, Phase IV (KMG-IV): sequencing the most valuable type-strain genomes for metagenomic binning, comparative biology and taxonomic classification.</title>
        <authorList>
            <person name="Goeker M."/>
        </authorList>
    </citation>
    <scope>NUCLEOTIDE SEQUENCE [LARGE SCALE GENOMIC DNA]</scope>
    <source>
        <strain evidence="2 3">DSM 7225</strain>
    </source>
</reference>
<dbReference type="EMBL" id="JAATJB010000015">
    <property type="protein sequence ID" value="NJB99414.1"/>
    <property type="molecule type" value="Genomic_DNA"/>
</dbReference>
<dbReference type="Gene3D" id="1.10.10.10">
    <property type="entry name" value="Winged helix-like DNA-binding domain superfamily/Winged helix DNA-binding domain"/>
    <property type="match status" value="1"/>
</dbReference>
<dbReference type="RefSeq" id="WP_125977262.1">
    <property type="nucleotide sequence ID" value="NZ_BAAADY010000020.1"/>
</dbReference>